<evidence type="ECO:0000313" key="3">
    <source>
        <dbReference type="Proteomes" id="UP000247810"/>
    </source>
</evidence>
<dbReference type="Proteomes" id="UP000247810">
    <property type="component" value="Unassembled WGS sequence"/>
</dbReference>
<feature type="compositionally biased region" description="Polar residues" evidence="1">
    <location>
        <begin position="209"/>
        <end position="229"/>
    </location>
</feature>
<reference evidence="2 3" key="1">
    <citation type="submission" date="2018-02" db="EMBL/GenBank/DDBJ databases">
        <title>The genomes of Aspergillus section Nigri reveals drivers in fungal speciation.</title>
        <authorList>
            <consortium name="DOE Joint Genome Institute"/>
            <person name="Vesth T.C."/>
            <person name="Nybo J."/>
            <person name="Theobald S."/>
            <person name="Brandl J."/>
            <person name="Frisvad J.C."/>
            <person name="Nielsen K.F."/>
            <person name="Lyhne E.K."/>
            <person name="Kogle M.E."/>
            <person name="Kuo A."/>
            <person name="Riley R."/>
            <person name="Clum A."/>
            <person name="Nolan M."/>
            <person name="Lipzen A."/>
            <person name="Salamov A."/>
            <person name="Henrissat B."/>
            <person name="Wiebenga A."/>
            <person name="De vries R.P."/>
            <person name="Grigoriev I.V."/>
            <person name="Mortensen U.H."/>
            <person name="Andersen M.R."/>
            <person name="Baker S.E."/>
        </authorList>
    </citation>
    <scope>NUCLEOTIDE SEQUENCE [LARGE SCALE GENOMIC DNA]</scope>
    <source>
        <strain evidence="2 3">CBS 707.79</strain>
    </source>
</reference>
<evidence type="ECO:0000256" key="1">
    <source>
        <dbReference type="SAM" id="MobiDB-lite"/>
    </source>
</evidence>
<feature type="compositionally biased region" description="Acidic residues" evidence="1">
    <location>
        <begin position="94"/>
        <end position="107"/>
    </location>
</feature>
<dbReference type="EMBL" id="KZ825851">
    <property type="protein sequence ID" value="PYH95530.1"/>
    <property type="molecule type" value="Genomic_DNA"/>
</dbReference>
<gene>
    <name evidence="2" type="ORF">BO71DRAFT_397865</name>
</gene>
<sequence>MSADLFAEFGGGSASARPQRGSHQQQSTSLIPDLDAFEDALSTRPPHAPNNIATQPSQAGTGWGQSAFESSSASALSRYGDSNGVLFDATLESAPDDESDDWGEFETAEIPTVQRSPNPPSNPQATVKRHNVGTPAPSKRSPAERPPANLMDMLSLDDEVSSSKSKPTATPAQKPPNPRRKVVPKITSPPPTQDDLFEEWGDFVDGPLTESSQTTASRSTKSIAATQRPRQVERRTPSEGTVTAAPSSAFQTVSTPTTADQVRPTNIPPPSVLLELFPQLLDELRQEATKARKDMQQKEQIEITANLIICTLKAAARVVAGRTLRWKRDSILSQSMRIGPARSGKSGGMKLNSVNKNEDIKEQQEAVDVLTMWRDRTALFNSIIQATGRRPIQVIPENARVMTVTANQGAQKATHACALCGLRRDERLPKIDENVEDSFGEWWTDHWGHTDCRLFWEKNQSLLGQR</sequence>
<feature type="compositionally biased region" description="Polar residues" evidence="1">
    <location>
        <begin position="21"/>
        <end position="30"/>
    </location>
</feature>
<dbReference type="OrthoDB" id="5420391at2759"/>
<organism evidence="2 3">
    <name type="scientific">Aspergillus ellipticus CBS 707.79</name>
    <dbReference type="NCBI Taxonomy" id="1448320"/>
    <lineage>
        <taxon>Eukaryota</taxon>
        <taxon>Fungi</taxon>
        <taxon>Dikarya</taxon>
        <taxon>Ascomycota</taxon>
        <taxon>Pezizomycotina</taxon>
        <taxon>Eurotiomycetes</taxon>
        <taxon>Eurotiomycetidae</taxon>
        <taxon>Eurotiales</taxon>
        <taxon>Aspergillaceae</taxon>
        <taxon>Aspergillus</taxon>
        <taxon>Aspergillus subgen. Circumdati</taxon>
    </lineage>
</organism>
<dbReference type="VEuPathDB" id="FungiDB:BO71DRAFT_397865"/>
<accession>A0A319DDN4</accession>
<feature type="region of interest" description="Disordered" evidence="1">
    <location>
        <begin position="1"/>
        <end position="266"/>
    </location>
</feature>
<name>A0A319DDN4_9EURO</name>
<dbReference type="PANTHER" id="PTHR42084:SF1">
    <property type="entry name" value="SERINE_THREONINE-PROTEIN KINASE PPK6"/>
    <property type="match status" value="1"/>
</dbReference>
<feature type="compositionally biased region" description="Polar residues" evidence="1">
    <location>
        <begin position="162"/>
        <end position="171"/>
    </location>
</feature>
<proteinExistence type="predicted"/>
<dbReference type="AlphaFoldDB" id="A0A319DDN4"/>
<protein>
    <recommendedName>
        <fullName evidence="4">Serine/threonine-protein kinase ppk6</fullName>
    </recommendedName>
</protein>
<dbReference type="STRING" id="1448320.A0A319DDN4"/>
<evidence type="ECO:0008006" key="4">
    <source>
        <dbReference type="Google" id="ProtNLM"/>
    </source>
</evidence>
<feature type="compositionally biased region" description="Polar residues" evidence="1">
    <location>
        <begin position="238"/>
        <end position="264"/>
    </location>
</feature>
<keyword evidence="3" id="KW-1185">Reference proteome</keyword>
<evidence type="ECO:0000313" key="2">
    <source>
        <dbReference type="EMBL" id="PYH95530.1"/>
    </source>
</evidence>
<feature type="compositionally biased region" description="Polar residues" evidence="1">
    <location>
        <begin position="51"/>
        <end position="60"/>
    </location>
</feature>
<feature type="compositionally biased region" description="Low complexity" evidence="1">
    <location>
        <begin position="66"/>
        <end position="77"/>
    </location>
</feature>
<dbReference type="PANTHER" id="PTHR42084">
    <property type="entry name" value="YALI0E26631P"/>
    <property type="match status" value="1"/>
</dbReference>